<dbReference type="RefSeq" id="WP_069708253.1">
    <property type="nucleotide sequence ID" value="NZ_CP017075.1"/>
</dbReference>
<dbReference type="GO" id="GO:0009007">
    <property type="term" value="F:site-specific DNA-methyltransferase (adenine-specific) activity"/>
    <property type="evidence" value="ECO:0007669"/>
    <property type="project" value="InterPro"/>
</dbReference>
<accession>A0A1D8A4Z8</accession>
<dbReference type="GO" id="GO:0003677">
    <property type="term" value="F:DNA binding"/>
    <property type="evidence" value="ECO:0007669"/>
    <property type="project" value="InterPro"/>
</dbReference>
<dbReference type="Proteomes" id="UP000094626">
    <property type="component" value="Chromosome"/>
</dbReference>
<sequence>MTHERRGKSDEWYTPKYVFDALGVVFDLDVAHPRDHSYTSVPARRFLYEYGLEAEWSGFIWMNPPFGNGDRAKLLWMERFFDNGDGVALTPDRTSAGWFQQCWQRADMVMFVSPKIKFVAPDGSRGEQPGNGTVLWAAGERGVQALCAAHERGLGQIARPIRTEAA</sequence>
<dbReference type="KEGG" id="nre:BES08_10815"/>
<evidence type="ECO:0008006" key="3">
    <source>
        <dbReference type="Google" id="ProtNLM"/>
    </source>
</evidence>
<dbReference type="EMBL" id="CP017075">
    <property type="protein sequence ID" value="AOR77185.1"/>
    <property type="molecule type" value="Genomic_DNA"/>
</dbReference>
<dbReference type="InterPro" id="IPR008593">
    <property type="entry name" value="Dam_MeTrfase"/>
</dbReference>
<keyword evidence="2" id="KW-1185">Reference proteome</keyword>
<gene>
    <name evidence="1" type="ORF">BES08_10815</name>
</gene>
<dbReference type="GO" id="GO:0009307">
    <property type="term" value="P:DNA restriction-modification system"/>
    <property type="evidence" value="ECO:0007669"/>
    <property type="project" value="InterPro"/>
</dbReference>
<dbReference type="Pfam" id="PF05869">
    <property type="entry name" value="Dam"/>
    <property type="match status" value="1"/>
</dbReference>
<dbReference type="AlphaFoldDB" id="A0A1D8A4Z8"/>
<name>A0A1D8A4Z8_9SPHN</name>
<evidence type="ECO:0000313" key="1">
    <source>
        <dbReference type="EMBL" id="AOR77185.1"/>
    </source>
</evidence>
<organism evidence="1 2">
    <name type="scientific">Novosphingobium resinovorum</name>
    <dbReference type="NCBI Taxonomy" id="158500"/>
    <lineage>
        <taxon>Bacteria</taxon>
        <taxon>Pseudomonadati</taxon>
        <taxon>Pseudomonadota</taxon>
        <taxon>Alphaproteobacteria</taxon>
        <taxon>Sphingomonadales</taxon>
        <taxon>Sphingomonadaceae</taxon>
        <taxon>Novosphingobium</taxon>
    </lineage>
</organism>
<reference evidence="2" key="1">
    <citation type="journal article" date="2017" name="J. Biotechnol.">
        <title>Complete genome sequence of Novosphingobium resinovorum SA1, a versatile xenobiotic-degrading bacterium capable of utilizing sulfanilic acid.</title>
        <authorList>
            <person name="Hegedus B."/>
            <person name="Kos P.B."/>
            <person name="Balint B."/>
            <person name="Maroti G."/>
            <person name="Gan H.M."/>
            <person name="Perei K."/>
            <person name="Rakhely G."/>
        </authorList>
    </citation>
    <scope>NUCLEOTIDE SEQUENCE [LARGE SCALE GENOMIC DNA]</scope>
    <source>
        <strain evidence="2">SA1</strain>
    </source>
</reference>
<protein>
    <recommendedName>
        <fullName evidence="3">Adenine methyltransferase</fullName>
    </recommendedName>
</protein>
<proteinExistence type="predicted"/>
<evidence type="ECO:0000313" key="2">
    <source>
        <dbReference type="Proteomes" id="UP000094626"/>
    </source>
</evidence>